<evidence type="ECO:0000256" key="7">
    <source>
        <dbReference type="ARBA" id="ARBA00023132"/>
    </source>
</evidence>
<dbReference type="GO" id="GO:0031080">
    <property type="term" value="C:nuclear pore outer ring"/>
    <property type="evidence" value="ECO:0007669"/>
    <property type="project" value="TreeGrafter"/>
</dbReference>
<evidence type="ECO:0000256" key="5">
    <source>
        <dbReference type="ARBA" id="ARBA00022927"/>
    </source>
</evidence>
<gene>
    <name evidence="10" type="ORF">INT43_003947</name>
</gene>
<keyword evidence="5 9" id="KW-0653">Protein transport</keyword>
<dbReference type="AlphaFoldDB" id="A0A8H7UIC4"/>
<sequence>MASKSNSFTSDDYDKLDMDSDQLFLDSPVAESYESGSFNWEKITGQSKLKELEDSLNDQNEKDANGSDSGNAAPPVTISEFYHAAFHIFREYHDHLKALDQISEVDQIQSSSCSSMKESIQYARKYSELLLQFLDSQEASKDDITQFRNAWYIWRLCEILYLTDDPAPPLATSLADWLESQDSDFAAAVESALASGPTNGQDIPWDIIKRSAVRGNLPAVNTLLENAMDGCTELSRNLVKDVNTLVEDKPDLPCKSNPAIIASYVRSWRSWDQLVQDKLMSLDPRWGDSDEAEIQVEDKAVMRHLHDLLEIIIGTHDTILRFGKDWLERLVAITLYAQPNIARSKIPSLMDRVSDMDMDNSDELEVYHSFLCFDIGMGLQLCKQEWLTAHLEDLLKYAGLLTDHHEPDEAGIEEYSKAEYAQHLVDAAGDYELAIEYLSFCPANGEHWIKELIQNAQINSTEMAERLYKLCKQKGIKGATGSISTALADQLVAEKKYADAIDHYLEAGNNEKAEAAAGLVLDEYMATGQIEPLKAIRTPDDGYEPNNDYWVLVQYNEFHRLYKQCGDYDNASILLSKLLNSPLTPMKFWPALLLDSLVFLEGEDMYFDEEQTYQMMGCLEELVSTDDHDHHLQSLTKRIEHVKADAKDKDANSIIEMLRFALSRNLARTVSQ</sequence>
<evidence type="ECO:0000256" key="9">
    <source>
        <dbReference type="RuleBase" id="RU365073"/>
    </source>
</evidence>
<protein>
    <recommendedName>
        <fullName evidence="9">Nuclear pore complex protein Nup85</fullName>
    </recommendedName>
</protein>
<dbReference type="GO" id="GO:0031965">
    <property type="term" value="C:nuclear membrane"/>
    <property type="evidence" value="ECO:0007669"/>
    <property type="project" value="UniProtKB-UniRule"/>
</dbReference>
<comment type="subcellular location">
    <subcellularLocation>
        <location evidence="1 9">Nucleus</location>
        <location evidence="1 9">Nuclear pore complex</location>
    </subcellularLocation>
</comment>
<accession>A0A8H7UIC4</accession>
<comment type="caution">
    <text evidence="10">The sequence shown here is derived from an EMBL/GenBank/DDBJ whole genome shotgun (WGS) entry which is preliminary data.</text>
</comment>
<dbReference type="EMBL" id="JAEPQZ010000006">
    <property type="protein sequence ID" value="KAG2180159.1"/>
    <property type="molecule type" value="Genomic_DNA"/>
</dbReference>
<evidence type="ECO:0000256" key="6">
    <source>
        <dbReference type="ARBA" id="ARBA00023010"/>
    </source>
</evidence>
<organism evidence="10 11">
    <name type="scientific">Mortierella isabellina</name>
    <name type="common">Filamentous fungus</name>
    <name type="synonym">Umbelopsis isabellina</name>
    <dbReference type="NCBI Taxonomy" id="91625"/>
    <lineage>
        <taxon>Eukaryota</taxon>
        <taxon>Fungi</taxon>
        <taxon>Fungi incertae sedis</taxon>
        <taxon>Mucoromycota</taxon>
        <taxon>Mucoromycotina</taxon>
        <taxon>Umbelopsidomycetes</taxon>
        <taxon>Umbelopsidales</taxon>
        <taxon>Umbelopsidaceae</taxon>
        <taxon>Umbelopsis</taxon>
    </lineage>
</organism>
<reference evidence="10" key="1">
    <citation type="submission" date="2020-12" db="EMBL/GenBank/DDBJ databases">
        <title>Metabolic potential, ecology and presence of endohyphal bacteria is reflected in genomic diversity of Mucoromycotina.</title>
        <authorList>
            <person name="Muszewska A."/>
            <person name="Okrasinska A."/>
            <person name="Steczkiewicz K."/>
            <person name="Drgas O."/>
            <person name="Orlowska M."/>
            <person name="Perlinska-Lenart U."/>
            <person name="Aleksandrzak-Piekarczyk T."/>
            <person name="Szatraj K."/>
            <person name="Zielenkiewicz U."/>
            <person name="Pilsyk S."/>
            <person name="Malc E."/>
            <person name="Mieczkowski P."/>
            <person name="Kruszewska J.S."/>
            <person name="Biernat P."/>
            <person name="Pawlowska J."/>
        </authorList>
    </citation>
    <scope>NUCLEOTIDE SEQUENCE</scope>
    <source>
        <strain evidence="10">WA0000067209</strain>
    </source>
</reference>
<dbReference type="OrthoDB" id="17644at2759"/>
<evidence type="ECO:0000256" key="3">
    <source>
        <dbReference type="ARBA" id="ARBA00022448"/>
    </source>
</evidence>
<proteinExistence type="inferred from homology"/>
<keyword evidence="3 9" id="KW-0813">Transport</keyword>
<dbReference type="GO" id="GO:0006406">
    <property type="term" value="P:mRNA export from nucleus"/>
    <property type="evidence" value="ECO:0007669"/>
    <property type="project" value="TreeGrafter"/>
</dbReference>
<comment type="function">
    <text evidence="9">Functions as a component of the nuclear pore complex (NPC).</text>
</comment>
<dbReference type="PANTHER" id="PTHR13373:SF21">
    <property type="entry name" value="NUCLEAR PORE COMPLEX PROTEIN NUP85"/>
    <property type="match status" value="1"/>
</dbReference>
<dbReference type="InterPro" id="IPR011502">
    <property type="entry name" value="Nucleoporin_Nup85"/>
</dbReference>
<keyword evidence="4 9" id="KW-0509">mRNA transport</keyword>
<keyword evidence="9" id="KW-0472">Membrane</keyword>
<comment type="similarity">
    <text evidence="2 9">Belongs to the nucleoporin Nup85 family.</text>
</comment>
<evidence type="ECO:0000256" key="4">
    <source>
        <dbReference type="ARBA" id="ARBA00022816"/>
    </source>
</evidence>
<evidence type="ECO:0000313" key="10">
    <source>
        <dbReference type="EMBL" id="KAG2180159.1"/>
    </source>
</evidence>
<dbReference type="GO" id="GO:0017056">
    <property type="term" value="F:structural constituent of nuclear pore"/>
    <property type="evidence" value="ECO:0007669"/>
    <property type="project" value="TreeGrafter"/>
</dbReference>
<keyword evidence="6 9" id="KW-0811">Translocation</keyword>
<dbReference type="GO" id="GO:0045893">
    <property type="term" value="P:positive regulation of DNA-templated transcription"/>
    <property type="evidence" value="ECO:0007669"/>
    <property type="project" value="TreeGrafter"/>
</dbReference>
<dbReference type="GO" id="GO:0006606">
    <property type="term" value="P:protein import into nucleus"/>
    <property type="evidence" value="ECO:0007669"/>
    <property type="project" value="TreeGrafter"/>
</dbReference>
<keyword evidence="7 9" id="KW-0906">Nuclear pore complex</keyword>
<evidence type="ECO:0000256" key="2">
    <source>
        <dbReference type="ARBA" id="ARBA00005573"/>
    </source>
</evidence>
<dbReference type="Pfam" id="PF07575">
    <property type="entry name" value="Nucleopor_Nup85"/>
    <property type="match status" value="1"/>
</dbReference>
<comment type="subunit">
    <text evidence="9">Component of the nuclear pore complex (NPC).</text>
</comment>
<name>A0A8H7UIC4_MORIS</name>
<evidence type="ECO:0000313" key="11">
    <source>
        <dbReference type="Proteomes" id="UP000654370"/>
    </source>
</evidence>
<evidence type="ECO:0000256" key="1">
    <source>
        <dbReference type="ARBA" id="ARBA00004567"/>
    </source>
</evidence>
<keyword evidence="11" id="KW-1185">Reference proteome</keyword>
<dbReference type="PANTHER" id="PTHR13373">
    <property type="entry name" value="FROUNT PROTEIN-RELATED"/>
    <property type="match status" value="1"/>
</dbReference>
<dbReference type="Proteomes" id="UP000654370">
    <property type="component" value="Unassembled WGS sequence"/>
</dbReference>
<keyword evidence="8 9" id="KW-0539">Nucleus</keyword>
<evidence type="ECO:0000256" key="8">
    <source>
        <dbReference type="ARBA" id="ARBA00023242"/>
    </source>
</evidence>